<evidence type="ECO:0000313" key="1">
    <source>
        <dbReference type="EMBL" id="KAK8563653.1"/>
    </source>
</evidence>
<gene>
    <name evidence="1" type="ORF">V6N12_035796</name>
</gene>
<protein>
    <submittedName>
        <fullName evidence="1">Uncharacterized protein</fullName>
    </submittedName>
</protein>
<dbReference type="Proteomes" id="UP001472677">
    <property type="component" value="Unassembled WGS sequence"/>
</dbReference>
<comment type="caution">
    <text evidence="1">The sequence shown here is derived from an EMBL/GenBank/DDBJ whole genome shotgun (WGS) entry which is preliminary data.</text>
</comment>
<sequence length="141" mass="16824">MKTVFEDSVRSTESWAHSLLFIGFLFPLRPPRKPPFPMVFSCLWFTLDEGKRDLPTLSTTYENIMLVFLAAKDDCIFTVKILHSFVGSWYSPRFKKFCSFVWDVTFVSPDYKILWWLHPFDCLFLMTRSLYLTYREIPLRP</sequence>
<accession>A0ABR2ENT1</accession>
<evidence type="ECO:0000313" key="2">
    <source>
        <dbReference type="Proteomes" id="UP001472677"/>
    </source>
</evidence>
<dbReference type="EMBL" id="JBBPBM010000011">
    <property type="protein sequence ID" value="KAK8563653.1"/>
    <property type="molecule type" value="Genomic_DNA"/>
</dbReference>
<proteinExistence type="predicted"/>
<reference evidence="1 2" key="1">
    <citation type="journal article" date="2024" name="G3 (Bethesda)">
        <title>Genome assembly of Hibiscus sabdariffa L. provides insights into metabolisms of medicinal natural products.</title>
        <authorList>
            <person name="Kim T."/>
        </authorList>
    </citation>
    <scope>NUCLEOTIDE SEQUENCE [LARGE SCALE GENOMIC DNA]</scope>
    <source>
        <strain evidence="1">TK-2024</strain>
        <tissue evidence="1">Old leaves</tissue>
    </source>
</reference>
<name>A0ABR2ENT1_9ROSI</name>
<keyword evidence="2" id="KW-1185">Reference proteome</keyword>
<organism evidence="1 2">
    <name type="scientific">Hibiscus sabdariffa</name>
    <name type="common">roselle</name>
    <dbReference type="NCBI Taxonomy" id="183260"/>
    <lineage>
        <taxon>Eukaryota</taxon>
        <taxon>Viridiplantae</taxon>
        <taxon>Streptophyta</taxon>
        <taxon>Embryophyta</taxon>
        <taxon>Tracheophyta</taxon>
        <taxon>Spermatophyta</taxon>
        <taxon>Magnoliopsida</taxon>
        <taxon>eudicotyledons</taxon>
        <taxon>Gunneridae</taxon>
        <taxon>Pentapetalae</taxon>
        <taxon>rosids</taxon>
        <taxon>malvids</taxon>
        <taxon>Malvales</taxon>
        <taxon>Malvaceae</taxon>
        <taxon>Malvoideae</taxon>
        <taxon>Hibiscus</taxon>
    </lineage>
</organism>